<organism evidence="1 2">
    <name type="scientific">Bartonella bacilliformis (strain ATCC 35685 / KC583 / Herrer 020/F12,63)</name>
    <dbReference type="NCBI Taxonomy" id="360095"/>
    <lineage>
        <taxon>Bacteria</taxon>
        <taxon>Pseudomonadati</taxon>
        <taxon>Pseudomonadota</taxon>
        <taxon>Alphaproteobacteria</taxon>
        <taxon>Hyphomicrobiales</taxon>
        <taxon>Bartonellaceae</taxon>
        <taxon>Bartonella</taxon>
    </lineage>
</organism>
<dbReference type="STRING" id="360095.BARBAKC583_0172"/>
<dbReference type="KEGG" id="bbk:BARBAKC583_0172"/>
<dbReference type="HOGENOM" id="CLU_2140947_0_0_5"/>
<evidence type="ECO:0000313" key="1">
    <source>
        <dbReference type="EMBL" id="ABM44835.1"/>
    </source>
</evidence>
<sequence length="112" mass="13243">MQSKGYKGAREGFVNAERISLFIIFMLFFYKFSLQGGRKVSVKGRRKRARLDLNKICFRFSLDLFSVLSYGREALFILCCWPLIVKGQKIQLQYNRDIVKETIKTMQMMRVQ</sequence>
<protein>
    <submittedName>
        <fullName evidence="1">Uncharacterized protein</fullName>
    </submittedName>
</protein>
<name>A1URA7_BARBK</name>
<accession>A1URA7</accession>
<gene>
    <name evidence="1" type="ordered locus">BARBAKC583_0172</name>
</gene>
<dbReference type="Proteomes" id="UP000000643">
    <property type="component" value="Chromosome"/>
</dbReference>
<proteinExistence type="predicted"/>
<dbReference type="EMBL" id="CP000524">
    <property type="protein sequence ID" value="ABM44835.1"/>
    <property type="molecule type" value="Genomic_DNA"/>
</dbReference>
<reference evidence="1 2" key="1">
    <citation type="submission" date="2006-12" db="EMBL/GenBank/DDBJ databases">
        <authorList>
            <person name="Hendrix L."/>
            <person name="Mohamoud Y."/>
            <person name="Radune D."/>
            <person name="Shvartsbeyn A."/>
            <person name="Daugherty S."/>
            <person name="Dodson R."/>
            <person name="Durkin A.S."/>
            <person name="Harkins D."/>
            <person name="Huot H."/>
            <person name="Kothari S.P."/>
            <person name="Madupu R."/>
            <person name="Li J."/>
            <person name="Nelson W.C."/>
            <person name="Shrivastava S."/>
            <person name="Giglio M.G."/>
            <person name="Haft D."/>
            <person name="Selengut J."/>
            <person name="Fraser-Ligget C."/>
            <person name="Seshadri R."/>
        </authorList>
    </citation>
    <scope>NUCLEOTIDE SEQUENCE [LARGE SCALE GENOMIC DNA]</scope>
    <source>
        <strain evidence="2">ATCC 35685 / NCTC 12138 / KC583</strain>
    </source>
</reference>
<evidence type="ECO:0000313" key="2">
    <source>
        <dbReference type="Proteomes" id="UP000000643"/>
    </source>
</evidence>
<dbReference type="AlphaFoldDB" id="A1URA7"/>